<dbReference type="Proteomes" id="UP000321199">
    <property type="component" value="Chromosome"/>
</dbReference>
<evidence type="ECO:0000256" key="5">
    <source>
        <dbReference type="PROSITE-ProRule" id="PRU00339"/>
    </source>
</evidence>
<feature type="transmembrane region" description="Helical" evidence="7">
    <location>
        <begin position="91"/>
        <end position="112"/>
    </location>
</feature>
<evidence type="ECO:0000259" key="9">
    <source>
        <dbReference type="Pfam" id="PF23914"/>
    </source>
</evidence>
<evidence type="ECO:0000259" key="8">
    <source>
        <dbReference type="Pfam" id="PF23892"/>
    </source>
</evidence>
<comment type="subcellular location">
    <subcellularLocation>
        <location evidence="1">Cell envelope</location>
    </subcellularLocation>
</comment>
<dbReference type="SMART" id="SM00028">
    <property type="entry name" value="TPR"/>
    <property type="match status" value="2"/>
</dbReference>
<feature type="transmembrane region" description="Helical" evidence="7">
    <location>
        <begin position="6"/>
        <end position="24"/>
    </location>
</feature>
<accession>A0A5B8RZ66</accession>
<keyword evidence="7" id="KW-1133">Transmembrane helix</keyword>
<protein>
    <submittedName>
        <fullName evidence="10">C-type cytochrome biogenesis protein CcmI</fullName>
    </submittedName>
</protein>
<dbReference type="PANTHER" id="PTHR47870">
    <property type="entry name" value="CYTOCHROME C-TYPE BIOGENESIS PROTEIN CCMH"/>
    <property type="match status" value="1"/>
</dbReference>
<evidence type="ECO:0000256" key="7">
    <source>
        <dbReference type="SAM" id="Phobius"/>
    </source>
</evidence>
<keyword evidence="7" id="KW-0812">Transmembrane</keyword>
<evidence type="ECO:0000256" key="6">
    <source>
        <dbReference type="SAM" id="MobiDB-lite"/>
    </source>
</evidence>
<dbReference type="InterPro" id="IPR019734">
    <property type="entry name" value="TPR_rpt"/>
</dbReference>
<feature type="compositionally biased region" description="Low complexity" evidence="6">
    <location>
        <begin position="276"/>
        <end position="294"/>
    </location>
</feature>
<feature type="repeat" description="TPR" evidence="5">
    <location>
        <begin position="156"/>
        <end position="189"/>
    </location>
</feature>
<dbReference type="GO" id="GO:0017004">
    <property type="term" value="P:cytochrome complex assembly"/>
    <property type="evidence" value="ECO:0007669"/>
    <property type="project" value="UniProtKB-KW"/>
</dbReference>
<dbReference type="AlphaFoldDB" id="A0A5B8RZ66"/>
<name>A0A5B8RZ66_9BURK</name>
<dbReference type="EMBL" id="CP042344">
    <property type="protein sequence ID" value="QEA14114.1"/>
    <property type="molecule type" value="Genomic_DNA"/>
</dbReference>
<dbReference type="OrthoDB" id="9776053at2"/>
<dbReference type="InterPro" id="IPR056412">
    <property type="entry name" value="Ig_CycH"/>
</dbReference>
<evidence type="ECO:0000313" key="10">
    <source>
        <dbReference type="EMBL" id="QEA14114.1"/>
    </source>
</evidence>
<dbReference type="GO" id="GO:0030313">
    <property type="term" value="C:cell envelope"/>
    <property type="evidence" value="ECO:0007669"/>
    <property type="project" value="UniProtKB-SubCell"/>
</dbReference>
<dbReference type="PANTHER" id="PTHR47870:SF1">
    <property type="entry name" value="CYTOCHROME C-TYPE BIOGENESIS PROTEIN CCMH"/>
    <property type="match status" value="1"/>
</dbReference>
<dbReference type="KEGG" id="cof:FOZ74_14360"/>
<dbReference type="NCBIfam" id="TIGR03142">
    <property type="entry name" value="cytochro_ccmI"/>
    <property type="match status" value="1"/>
</dbReference>
<evidence type="ECO:0000256" key="1">
    <source>
        <dbReference type="ARBA" id="ARBA00004196"/>
    </source>
</evidence>
<feature type="domain" description="Cytochrome c-type biogenesis protein H TPR" evidence="9">
    <location>
        <begin position="143"/>
        <end position="261"/>
    </location>
</feature>
<dbReference type="SUPFAM" id="SSF48452">
    <property type="entry name" value="TPR-like"/>
    <property type="match status" value="1"/>
</dbReference>
<keyword evidence="11" id="KW-1185">Reference proteome</keyword>
<keyword evidence="2" id="KW-0677">Repeat</keyword>
<sequence>MLGFVALTAAMVLTALLAVLFPLLRRSQRPLQRGEDLAVLADGLRELDAALAAGDVGAAEHERARLELQRQALQADQAAHARAQSSQQANWAIALATAVVLPLLAVGVYLTVGQPGALHPPAAAARSASAGGAPHAQDDAAVAALQARLERDGGDADGWVLLARSYYQMGRISDALTAYGKATKLSGDNADLWVEYANTLAIAHQRDLSGEPARMVQRALEIDPNNLNALAFAGLAAFQQDDRAAALAHWQRLKALLPADTGDAKRIDDLIARARGQAPATPQAATPQAPGQTGDASIHGTVTLDERLRGQVAAADTLFIFARAGDGPPMPLAAVRTRASGWPVSFTLDDSSAMAPDMRLSRFAQVSVVARISRLGTPAPQPGDIEGSVEQVAVGSKEVRIVLDRVVGR</sequence>
<feature type="domain" description="Cytochrome c-type biogenesis protein H Ig-like" evidence="8">
    <location>
        <begin position="298"/>
        <end position="404"/>
    </location>
</feature>
<dbReference type="InterPro" id="IPR017560">
    <property type="entry name" value="Cyt_c_biogenesis_CcmI"/>
</dbReference>
<dbReference type="InterPro" id="IPR011990">
    <property type="entry name" value="TPR-like_helical_dom_sf"/>
</dbReference>
<proteinExistence type="predicted"/>
<dbReference type="InterPro" id="IPR056413">
    <property type="entry name" value="TPR_CcmH_CycH"/>
</dbReference>
<evidence type="ECO:0000256" key="3">
    <source>
        <dbReference type="ARBA" id="ARBA00022748"/>
    </source>
</evidence>
<keyword evidence="4 5" id="KW-0802">TPR repeat</keyword>
<evidence type="ECO:0000313" key="11">
    <source>
        <dbReference type="Proteomes" id="UP000321199"/>
    </source>
</evidence>
<dbReference type="Pfam" id="PF23914">
    <property type="entry name" value="TPR_CcmH_CycH"/>
    <property type="match status" value="1"/>
</dbReference>
<dbReference type="RefSeq" id="WP_146913695.1">
    <property type="nucleotide sequence ID" value="NZ_CP042344.1"/>
</dbReference>
<dbReference type="PROSITE" id="PS50005">
    <property type="entry name" value="TPR"/>
    <property type="match status" value="1"/>
</dbReference>
<evidence type="ECO:0000256" key="2">
    <source>
        <dbReference type="ARBA" id="ARBA00022737"/>
    </source>
</evidence>
<dbReference type="InterPro" id="IPR051263">
    <property type="entry name" value="C-type_cytochrome_biogenesis"/>
</dbReference>
<evidence type="ECO:0000256" key="4">
    <source>
        <dbReference type="ARBA" id="ARBA00022803"/>
    </source>
</evidence>
<keyword evidence="7" id="KW-0472">Membrane</keyword>
<reference evidence="10 11" key="1">
    <citation type="submission" date="2019-07" db="EMBL/GenBank/DDBJ databases">
        <title>Complete genome sequence of Comamonas sp. NLF 7-7 isolated from livestock.</title>
        <authorList>
            <person name="Kim D.H."/>
            <person name="Kim J.G."/>
        </authorList>
    </citation>
    <scope>NUCLEOTIDE SEQUENCE [LARGE SCALE GENOMIC DNA]</scope>
    <source>
        <strain evidence="10 11">NLF 7-7</strain>
    </source>
</reference>
<organism evidence="10 11">
    <name type="scientific">Comamonas flocculans</name>
    <dbReference type="NCBI Taxonomy" id="2597701"/>
    <lineage>
        <taxon>Bacteria</taxon>
        <taxon>Pseudomonadati</taxon>
        <taxon>Pseudomonadota</taxon>
        <taxon>Betaproteobacteria</taxon>
        <taxon>Burkholderiales</taxon>
        <taxon>Comamonadaceae</taxon>
        <taxon>Comamonas</taxon>
    </lineage>
</organism>
<feature type="region of interest" description="Disordered" evidence="6">
    <location>
        <begin position="276"/>
        <end position="298"/>
    </location>
</feature>
<dbReference type="Pfam" id="PF23892">
    <property type="entry name" value="Ig_CycH"/>
    <property type="match status" value="1"/>
</dbReference>
<dbReference type="Gene3D" id="1.25.40.10">
    <property type="entry name" value="Tetratricopeptide repeat domain"/>
    <property type="match status" value="1"/>
</dbReference>
<gene>
    <name evidence="10" type="primary">ccmI</name>
    <name evidence="10" type="ORF">FOZ74_14360</name>
</gene>
<keyword evidence="3" id="KW-0201">Cytochrome c-type biogenesis</keyword>